<keyword evidence="4" id="KW-1185">Reference proteome</keyword>
<feature type="region of interest" description="Disordered" evidence="1">
    <location>
        <begin position="382"/>
        <end position="416"/>
    </location>
</feature>
<name>A0A7J7JIT5_BUGNE</name>
<accession>A0A7J7JIT5</accession>
<keyword evidence="2" id="KW-1133">Transmembrane helix</keyword>
<evidence type="ECO:0000256" key="2">
    <source>
        <dbReference type="SAM" id="Phobius"/>
    </source>
</evidence>
<organism evidence="3 4">
    <name type="scientific">Bugula neritina</name>
    <name type="common">Brown bryozoan</name>
    <name type="synonym">Sertularia neritina</name>
    <dbReference type="NCBI Taxonomy" id="10212"/>
    <lineage>
        <taxon>Eukaryota</taxon>
        <taxon>Metazoa</taxon>
        <taxon>Spiralia</taxon>
        <taxon>Lophotrochozoa</taxon>
        <taxon>Bryozoa</taxon>
        <taxon>Gymnolaemata</taxon>
        <taxon>Cheilostomatida</taxon>
        <taxon>Flustrina</taxon>
        <taxon>Buguloidea</taxon>
        <taxon>Bugulidae</taxon>
        <taxon>Bugula</taxon>
    </lineage>
</organism>
<reference evidence="3" key="1">
    <citation type="submission" date="2020-06" db="EMBL/GenBank/DDBJ databases">
        <title>Draft genome of Bugula neritina, a colonial animal packing powerful symbionts and potential medicines.</title>
        <authorList>
            <person name="Rayko M."/>
        </authorList>
    </citation>
    <scope>NUCLEOTIDE SEQUENCE [LARGE SCALE GENOMIC DNA]</scope>
    <source>
        <strain evidence="3">Kwan_BN1</strain>
    </source>
</reference>
<gene>
    <name evidence="3" type="ORF">EB796_015513</name>
</gene>
<evidence type="ECO:0000256" key="1">
    <source>
        <dbReference type="SAM" id="MobiDB-lite"/>
    </source>
</evidence>
<comment type="caution">
    <text evidence="3">The sequence shown here is derived from an EMBL/GenBank/DDBJ whole genome shotgun (WGS) entry which is preliminary data.</text>
</comment>
<evidence type="ECO:0000313" key="3">
    <source>
        <dbReference type="EMBL" id="KAF6026180.1"/>
    </source>
</evidence>
<dbReference type="AlphaFoldDB" id="A0A7J7JIT5"/>
<feature type="transmembrane region" description="Helical" evidence="2">
    <location>
        <begin position="347"/>
        <end position="372"/>
    </location>
</feature>
<sequence length="479" mass="54097">MHQPSPVLKSKHHLAAFPSSHQVLKLDAGYCRYLKLSGNKSVNTEGVFSLTIPELIETSTTYQAEIITLPLSNNSHSTFVNFTSYRDVAKRLDIKEGYTNNRPYSVTVSFMRSSYKESINILYNHTSYYVYLYNKDRNSLAVNLDGEQISKQEVNASKTEEFAEVTFDNLLPGTYEFRVWPQKVIYDGTCCESCRTNIDDSQISNFFPVKVKGSEYEPRITPNLEMNKNGNVRLAFLIAPSYYHIKSYSVALVSGQNGNISLVSQSKTPEPKDEWYEAVLWFSKKDVYEFFHSEEEIYAMITPLVSEDVCEESGYCNLNGVCKPCTPSLSNTVTVLEDREPLDKASVLVISLSTSISVALVIAALVVACFVVRRSKARNHSTSSNKLFRHQDSSTSSSQSTDQEELHDSHPDGDTTTIGGYSKDLEMYIAEAPPLKLCIAYTTAPHYAPLYDDLYDILSQILTKFFNCEVINYKNIRPR</sequence>
<dbReference type="Proteomes" id="UP000593567">
    <property type="component" value="Unassembled WGS sequence"/>
</dbReference>
<feature type="compositionally biased region" description="Basic and acidic residues" evidence="1">
    <location>
        <begin position="404"/>
        <end position="413"/>
    </location>
</feature>
<protein>
    <submittedName>
        <fullName evidence="3">Uncharacterized protein</fullName>
    </submittedName>
</protein>
<keyword evidence="2" id="KW-0812">Transmembrane</keyword>
<proteinExistence type="predicted"/>
<keyword evidence="2" id="KW-0472">Membrane</keyword>
<dbReference type="EMBL" id="VXIV02002330">
    <property type="protein sequence ID" value="KAF6026180.1"/>
    <property type="molecule type" value="Genomic_DNA"/>
</dbReference>
<evidence type="ECO:0000313" key="4">
    <source>
        <dbReference type="Proteomes" id="UP000593567"/>
    </source>
</evidence>